<keyword evidence="2" id="KW-1185">Reference proteome</keyword>
<reference evidence="1" key="1">
    <citation type="submission" date="2015-05" db="EMBL/GenBank/DDBJ databases">
        <title>Permanent draft genome of Rhodopirellula islandicus K833.</title>
        <authorList>
            <person name="Kizina J."/>
            <person name="Richter M."/>
            <person name="Glockner F.O."/>
            <person name="Harder J."/>
        </authorList>
    </citation>
    <scope>NUCLEOTIDE SEQUENCE [LARGE SCALE GENOMIC DNA]</scope>
    <source>
        <strain evidence="1">K833</strain>
    </source>
</reference>
<dbReference type="Proteomes" id="UP000036367">
    <property type="component" value="Unassembled WGS sequence"/>
</dbReference>
<evidence type="ECO:0000313" key="1">
    <source>
        <dbReference type="EMBL" id="KLU01787.1"/>
    </source>
</evidence>
<organism evidence="1 2">
    <name type="scientific">Rhodopirellula islandica</name>
    <dbReference type="NCBI Taxonomy" id="595434"/>
    <lineage>
        <taxon>Bacteria</taxon>
        <taxon>Pseudomonadati</taxon>
        <taxon>Planctomycetota</taxon>
        <taxon>Planctomycetia</taxon>
        <taxon>Pirellulales</taxon>
        <taxon>Pirellulaceae</taxon>
        <taxon>Rhodopirellula</taxon>
    </lineage>
</organism>
<proteinExistence type="predicted"/>
<gene>
    <name evidence="1" type="ORF">RISK_006286</name>
</gene>
<sequence>MWFEPFQDLVRRTGQRLGVISSGWSDLLWPKTIESTESRFGHISVP</sequence>
<accession>A0A0J1B4Y1</accession>
<dbReference type="AlphaFoldDB" id="A0A0J1B4Y1"/>
<name>A0A0J1B4Y1_RHOIS</name>
<dbReference type="STRING" id="595434.RISK_006286"/>
<evidence type="ECO:0000313" key="2">
    <source>
        <dbReference type="Proteomes" id="UP000036367"/>
    </source>
</evidence>
<dbReference type="PATRIC" id="fig|595434.4.peg.5974"/>
<protein>
    <submittedName>
        <fullName evidence="1">Uncharacterized protein</fullName>
    </submittedName>
</protein>
<comment type="caution">
    <text evidence="1">The sequence shown here is derived from an EMBL/GenBank/DDBJ whole genome shotgun (WGS) entry which is preliminary data.</text>
</comment>
<dbReference type="EMBL" id="LECT01000050">
    <property type="protein sequence ID" value="KLU01787.1"/>
    <property type="molecule type" value="Genomic_DNA"/>
</dbReference>